<feature type="domain" description="C2H2-type" evidence="3">
    <location>
        <begin position="54"/>
        <end position="82"/>
    </location>
</feature>
<keyword evidence="2" id="KW-1133">Transmembrane helix</keyword>
<keyword evidence="2" id="KW-0812">Transmembrane</keyword>
<sequence length="225" mass="25096">MPPIFTSTVVHHQLGSALTRIFCVTISLPITVWVLFLRPMVAFTNTDSLEMEYPQCVTCNKIFRNINTLKSHQANVHMNIKPYLSHMCNICLKSFKNITGYKNHLKTHKKCLRCSHCDYVTTKNADLKVHVGGHKLGTQFCCQCNSFVGSETAHSHKHTDLSVMEKQKHSHSIGFTDTSTAQGTLELTLSCAVLEACQQLCPGQLLQMSGTSSNLTTPSEYAAKY</sequence>
<comment type="caution">
    <text evidence="4">The sequence shown here is derived from an EMBL/GenBank/DDBJ whole genome shotgun (WGS) entry which is preliminary data.</text>
</comment>
<dbReference type="GO" id="GO:0008270">
    <property type="term" value="F:zinc ion binding"/>
    <property type="evidence" value="ECO:0007669"/>
    <property type="project" value="UniProtKB-KW"/>
</dbReference>
<keyword evidence="1" id="KW-0479">Metal-binding</keyword>
<feature type="domain" description="C2H2-type" evidence="3">
    <location>
        <begin position="86"/>
        <end position="108"/>
    </location>
</feature>
<dbReference type="Gene3D" id="3.30.160.60">
    <property type="entry name" value="Classic Zinc Finger"/>
    <property type="match status" value="1"/>
</dbReference>
<accession>A0AAD9IYP8</accession>
<dbReference type="InterPro" id="IPR013087">
    <property type="entry name" value="Znf_C2H2_type"/>
</dbReference>
<evidence type="ECO:0000259" key="3">
    <source>
        <dbReference type="PROSITE" id="PS50157"/>
    </source>
</evidence>
<keyword evidence="2" id="KW-0472">Membrane</keyword>
<protein>
    <recommendedName>
        <fullName evidence="3">C2H2-type domain-containing protein</fullName>
    </recommendedName>
</protein>
<reference evidence="4" key="1">
    <citation type="journal article" date="2023" name="Mol. Biol. Evol.">
        <title>Third-Generation Sequencing Reveals the Adaptive Role of the Epigenome in Three Deep-Sea Polychaetes.</title>
        <authorList>
            <person name="Perez M."/>
            <person name="Aroh O."/>
            <person name="Sun Y."/>
            <person name="Lan Y."/>
            <person name="Juniper S.K."/>
            <person name="Young C.R."/>
            <person name="Angers B."/>
            <person name="Qian P.Y."/>
        </authorList>
    </citation>
    <scope>NUCLEOTIDE SEQUENCE</scope>
    <source>
        <strain evidence="4">P08H-3</strain>
    </source>
</reference>
<evidence type="ECO:0000256" key="1">
    <source>
        <dbReference type="PROSITE-ProRule" id="PRU00042"/>
    </source>
</evidence>
<name>A0AAD9IYP8_9ANNE</name>
<dbReference type="SMART" id="SM00355">
    <property type="entry name" value="ZnF_C2H2"/>
    <property type="match status" value="3"/>
</dbReference>
<dbReference type="Proteomes" id="UP001208570">
    <property type="component" value="Unassembled WGS sequence"/>
</dbReference>
<dbReference type="InterPro" id="IPR036236">
    <property type="entry name" value="Znf_C2H2_sf"/>
</dbReference>
<keyword evidence="1" id="KW-0863">Zinc-finger</keyword>
<dbReference type="Pfam" id="PF12874">
    <property type="entry name" value="zf-met"/>
    <property type="match status" value="2"/>
</dbReference>
<keyword evidence="1" id="KW-0862">Zinc</keyword>
<evidence type="ECO:0000313" key="5">
    <source>
        <dbReference type="Proteomes" id="UP001208570"/>
    </source>
</evidence>
<evidence type="ECO:0000256" key="2">
    <source>
        <dbReference type="SAM" id="Phobius"/>
    </source>
</evidence>
<feature type="transmembrane region" description="Helical" evidence="2">
    <location>
        <begin position="17"/>
        <end position="37"/>
    </location>
</feature>
<dbReference type="SUPFAM" id="SSF57667">
    <property type="entry name" value="beta-beta-alpha zinc fingers"/>
    <property type="match status" value="1"/>
</dbReference>
<evidence type="ECO:0000313" key="4">
    <source>
        <dbReference type="EMBL" id="KAK2142798.1"/>
    </source>
</evidence>
<keyword evidence="5" id="KW-1185">Reference proteome</keyword>
<gene>
    <name evidence="4" type="ORF">LSH36_912g00041</name>
</gene>
<organism evidence="4 5">
    <name type="scientific">Paralvinella palmiformis</name>
    <dbReference type="NCBI Taxonomy" id="53620"/>
    <lineage>
        <taxon>Eukaryota</taxon>
        <taxon>Metazoa</taxon>
        <taxon>Spiralia</taxon>
        <taxon>Lophotrochozoa</taxon>
        <taxon>Annelida</taxon>
        <taxon>Polychaeta</taxon>
        <taxon>Sedentaria</taxon>
        <taxon>Canalipalpata</taxon>
        <taxon>Terebellida</taxon>
        <taxon>Terebelliformia</taxon>
        <taxon>Alvinellidae</taxon>
        <taxon>Paralvinella</taxon>
    </lineage>
</organism>
<dbReference type="EMBL" id="JAODUP010000912">
    <property type="protein sequence ID" value="KAK2142798.1"/>
    <property type="molecule type" value="Genomic_DNA"/>
</dbReference>
<dbReference type="PROSITE" id="PS50157">
    <property type="entry name" value="ZINC_FINGER_C2H2_2"/>
    <property type="match status" value="2"/>
</dbReference>
<dbReference type="PROSITE" id="PS00028">
    <property type="entry name" value="ZINC_FINGER_C2H2_1"/>
    <property type="match status" value="2"/>
</dbReference>
<proteinExistence type="predicted"/>
<dbReference type="AlphaFoldDB" id="A0AAD9IYP8"/>